<dbReference type="InterPro" id="IPR036291">
    <property type="entry name" value="NAD(P)-bd_dom_sf"/>
</dbReference>
<feature type="region of interest" description="Disordered" evidence="5">
    <location>
        <begin position="13"/>
        <end position="32"/>
    </location>
</feature>
<evidence type="ECO:0000256" key="2">
    <source>
        <dbReference type="ARBA" id="ARBA00022538"/>
    </source>
</evidence>
<evidence type="ECO:0000256" key="3">
    <source>
        <dbReference type="ARBA" id="ARBA00022958"/>
    </source>
</evidence>
<evidence type="ECO:0000256" key="1">
    <source>
        <dbReference type="ARBA" id="ARBA00017378"/>
    </source>
</evidence>
<dbReference type="GO" id="GO:0005886">
    <property type="term" value="C:plasma membrane"/>
    <property type="evidence" value="ECO:0007669"/>
    <property type="project" value="InterPro"/>
</dbReference>
<dbReference type="Pfam" id="PF02254">
    <property type="entry name" value="TrkA_N"/>
    <property type="match status" value="1"/>
</dbReference>
<dbReference type="PANTHER" id="PTHR43833:SF8">
    <property type="entry name" value="TRK SYSTEM POTASSIUM UPTAKE PROTEIN TRKA"/>
    <property type="match status" value="1"/>
</dbReference>
<evidence type="ECO:0000313" key="8">
    <source>
        <dbReference type="EMBL" id="GIG16108.1"/>
    </source>
</evidence>
<dbReference type="InterPro" id="IPR003148">
    <property type="entry name" value="RCK_N"/>
</dbReference>
<name>A0A8J3LDB2_9ACTN</name>
<sequence>MAGWATWEVPATRAAHRRPARDEPLTRGRTTALPEGRDVHVVIMGCGRVGSTLAHSLEARGHSVSIIDQDADAFRRLSPDFAGTTVTGVGFDREVLVQAGIERADAFAAVSSGDNSNIISARLARETFGVQRVVARIYDQRRAEVYERLGIPTVATVRWTADRIVRHLVPEGATELYRDPTSTVAIIETPVNPAWIGHPLQALEDATGTRTAFLMRFGLGALTTSSTVLQDGDQVFMLVTDDIAETVTKIAAAPPAAA</sequence>
<keyword evidence="2" id="KW-0406">Ion transport</keyword>
<dbReference type="PROSITE" id="PS51202">
    <property type="entry name" value="RCK_C"/>
    <property type="match status" value="1"/>
</dbReference>
<evidence type="ECO:0000259" key="6">
    <source>
        <dbReference type="PROSITE" id="PS51201"/>
    </source>
</evidence>
<comment type="caution">
    <text evidence="8">The sequence shown here is derived from an EMBL/GenBank/DDBJ whole genome shotgun (WGS) entry which is preliminary data.</text>
</comment>
<organism evidence="8 9">
    <name type="scientific">Catellatospora methionotrophica</name>
    <dbReference type="NCBI Taxonomy" id="121620"/>
    <lineage>
        <taxon>Bacteria</taxon>
        <taxon>Bacillati</taxon>
        <taxon>Actinomycetota</taxon>
        <taxon>Actinomycetes</taxon>
        <taxon>Micromonosporales</taxon>
        <taxon>Micromonosporaceae</taxon>
        <taxon>Catellatospora</taxon>
    </lineage>
</organism>
<dbReference type="EMBL" id="BONJ01000026">
    <property type="protein sequence ID" value="GIG16108.1"/>
    <property type="molecule type" value="Genomic_DNA"/>
</dbReference>
<dbReference type="Proteomes" id="UP000660339">
    <property type="component" value="Unassembled WGS sequence"/>
</dbReference>
<keyword evidence="2" id="KW-0633">Potassium transport</keyword>
<feature type="domain" description="RCK N-terminal" evidence="6">
    <location>
        <begin position="38"/>
        <end position="156"/>
    </location>
</feature>
<evidence type="ECO:0000259" key="7">
    <source>
        <dbReference type="PROSITE" id="PS51202"/>
    </source>
</evidence>
<dbReference type="PROSITE" id="PS51201">
    <property type="entry name" value="RCK_N"/>
    <property type="match status" value="1"/>
</dbReference>
<dbReference type="Gene3D" id="3.40.50.720">
    <property type="entry name" value="NAD(P)-binding Rossmann-like Domain"/>
    <property type="match status" value="1"/>
</dbReference>
<dbReference type="InterPro" id="IPR006036">
    <property type="entry name" value="K_uptake_TrkA"/>
</dbReference>
<keyword evidence="2" id="KW-0813">Transport</keyword>
<reference evidence="8" key="1">
    <citation type="submission" date="2021-01" db="EMBL/GenBank/DDBJ databases">
        <title>Whole genome shotgun sequence of Catellatospora methionotrophica NBRC 14553.</title>
        <authorList>
            <person name="Komaki H."/>
            <person name="Tamura T."/>
        </authorList>
    </citation>
    <scope>NUCLEOTIDE SEQUENCE</scope>
    <source>
        <strain evidence="8">NBRC 14553</strain>
    </source>
</reference>
<evidence type="ECO:0000256" key="5">
    <source>
        <dbReference type="SAM" id="MobiDB-lite"/>
    </source>
</evidence>
<evidence type="ECO:0000256" key="4">
    <source>
        <dbReference type="ARBA" id="ARBA00023027"/>
    </source>
</evidence>
<keyword evidence="9" id="KW-1185">Reference proteome</keyword>
<keyword evidence="3" id="KW-0630">Potassium</keyword>
<proteinExistence type="predicted"/>
<keyword evidence="4" id="KW-0520">NAD</keyword>
<dbReference type="PRINTS" id="PR00335">
    <property type="entry name" value="KUPTAKETRKA"/>
</dbReference>
<evidence type="ECO:0000313" key="9">
    <source>
        <dbReference type="Proteomes" id="UP000660339"/>
    </source>
</evidence>
<protein>
    <recommendedName>
        <fullName evidence="1">Trk system potassium uptake protein TrkA</fullName>
    </recommendedName>
</protein>
<feature type="domain" description="RCK C-terminal" evidence="7">
    <location>
        <begin position="171"/>
        <end position="253"/>
    </location>
</feature>
<dbReference type="InterPro" id="IPR006037">
    <property type="entry name" value="RCK_C"/>
</dbReference>
<dbReference type="PANTHER" id="PTHR43833">
    <property type="entry name" value="POTASSIUM CHANNEL PROTEIN 2-RELATED-RELATED"/>
    <property type="match status" value="1"/>
</dbReference>
<accession>A0A8J3LDB2</accession>
<dbReference type="GO" id="GO:0015079">
    <property type="term" value="F:potassium ion transmembrane transporter activity"/>
    <property type="evidence" value="ECO:0007669"/>
    <property type="project" value="InterPro"/>
</dbReference>
<dbReference type="InterPro" id="IPR050721">
    <property type="entry name" value="Trk_Ktr_HKT_K-transport"/>
</dbReference>
<dbReference type="AlphaFoldDB" id="A0A8J3LDB2"/>
<dbReference type="SUPFAM" id="SSF51735">
    <property type="entry name" value="NAD(P)-binding Rossmann-fold domains"/>
    <property type="match status" value="1"/>
</dbReference>
<gene>
    <name evidence="8" type="primary">trkA_2</name>
    <name evidence="8" type="ORF">Cme02nite_44400</name>
</gene>